<evidence type="ECO:0000256" key="2">
    <source>
        <dbReference type="SAM" id="Phobius"/>
    </source>
</evidence>
<dbReference type="KEGG" id="mane:DP065_03280"/>
<evidence type="ECO:0000256" key="1">
    <source>
        <dbReference type="SAM" id="MobiDB-lite"/>
    </source>
</evidence>
<evidence type="ECO:0000313" key="3">
    <source>
        <dbReference type="EMBL" id="AWX69735.1"/>
    </source>
</evidence>
<name>A0A2Z4NEG0_9BACT</name>
<keyword evidence="4" id="KW-1185">Reference proteome</keyword>
<keyword evidence="2" id="KW-0812">Transmembrane</keyword>
<organism evidence="3 4">
    <name type="scientific">[Mycoplasma] anseris</name>
    <dbReference type="NCBI Taxonomy" id="92400"/>
    <lineage>
        <taxon>Bacteria</taxon>
        <taxon>Bacillati</taxon>
        <taxon>Mycoplasmatota</taxon>
        <taxon>Mycoplasmoidales</taxon>
        <taxon>Metamycoplasmataceae</taxon>
        <taxon>Metamycoplasma</taxon>
    </lineage>
</organism>
<proteinExistence type="predicted"/>
<feature type="transmembrane region" description="Helical" evidence="2">
    <location>
        <begin position="33"/>
        <end position="55"/>
    </location>
</feature>
<evidence type="ECO:0008006" key="5">
    <source>
        <dbReference type="Google" id="ProtNLM"/>
    </source>
</evidence>
<feature type="compositionally biased region" description="Basic and acidic residues" evidence="1">
    <location>
        <begin position="306"/>
        <end position="318"/>
    </location>
</feature>
<dbReference type="RefSeq" id="WP_033178692.1">
    <property type="nucleotide sequence ID" value="NZ_CP030140.1"/>
</dbReference>
<dbReference type="EMBL" id="CP030140">
    <property type="protein sequence ID" value="AWX69735.1"/>
    <property type="molecule type" value="Genomic_DNA"/>
</dbReference>
<reference evidence="4" key="1">
    <citation type="submission" date="2018-06" db="EMBL/GenBank/DDBJ databases">
        <title>Complete genome sequences of Mycoplasma anatis, M. anseris and M. cloacale type strains.</title>
        <authorList>
            <person name="Grozner D."/>
            <person name="Forro B."/>
            <person name="Sulyok K.M."/>
            <person name="Marton S."/>
            <person name="Kreizinger Z."/>
            <person name="Banyai K."/>
            <person name="Gyuranecz M."/>
        </authorList>
    </citation>
    <scope>NUCLEOTIDE SEQUENCE [LARGE SCALE GENOMIC DNA]</scope>
    <source>
        <strain evidence="4">ATCC 49234</strain>
    </source>
</reference>
<feature type="region of interest" description="Disordered" evidence="1">
    <location>
        <begin position="298"/>
        <end position="318"/>
    </location>
</feature>
<protein>
    <recommendedName>
        <fullName evidence="5">Rho termination factor N-terminal domain-containing protein</fullName>
    </recommendedName>
</protein>
<keyword evidence="2" id="KW-0472">Membrane</keyword>
<accession>A0A2Z4NEG0</accession>
<evidence type="ECO:0000313" key="4">
    <source>
        <dbReference type="Proteomes" id="UP000250218"/>
    </source>
</evidence>
<dbReference type="AlphaFoldDB" id="A0A2Z4NEG0"/>
<feature type="transmembrane region" description="Helical" evidence="2">
    <location>
        <begin position="164"/>
        <end position="184"/>
    </location>
</feature>
<feature type="transmembrane region" description="Helical" evidence="2">
    <location>
        <begin position="86"/>
        <end position="110"/>
    </location>
</feature>
<keyword evidence="2" id="KW-1133">Transmembrane helix</keyword>
<sequence>MNPELNSNTSPAYTSCEEMFEANNKKHYLKWSIIFIVLLAVSILLYLSSLITFVVQLEVIKTTIFQEAVKNNNFNQAQFDANWKSFILKTASIFSIIVLAYLTMFIWFIVDIIKIQKAKNYAKSSRFMAFFMNILFFIPVLMSFFNLLWNPITFFESFKWTHNILNILGTLVFVVGYLVGFVLFKRIVAQFRRLEYELAMNKSGINDIFNTFFGGGQMNNNSETNTSAEPKSEDEPVVMAANQEDLKNSDEINYVEKLKVLSDEKLVEMAKRLNIYGAEDLKREELISKIAASFAKTEEANVISKQNEKADQNQEDKE</sequence>
<gene>
    <name evidence="3" type="ORF">DP065_03280</name>
</gene>
<feature type="transmembrane region" description="Helical" evidence="2">
    <location>
        <begin position="130"/>
        <end position="152"/>
    </location>
</feature>
<dbReference type="Proteomes" id="UP000250218">
    <property type="component" value="Chromosome"/>
</dbReference>